<dbReference type="Proteomes" id="UP001152484">
    <property type="component" value="Unassembled WGS sequence"/>
</dbReference>
<reference evidence="7" key="1">
    <citation type="submission" date="2022-07" db="EMBL/GenBank/DDBJ databases">
        <authorList>
            <person name="Macas J."/>
            <person name="Novak P."/>
            <person name="Neumann P."/>
        </authorList>
    </citation>
    <scope>NUCLEOTIDE SEQUENCE</scope>
</reference>
<gene>
    <name evidence="7" type="ORF">CEURO_LOCUS15174</name>
</gene>
<protein>
    <submittedName>
        <fullName evidence="7">Uncharacterized protein</fullName>
    </submittedName>
</protein>
<comment type="function">
    <text evidence="1">May function as somatic storage protein during early seedling development.</text>
</comment>
<keyword evidence="3" id="KW-0758">Storage protein</keyword>
<name>A0A9P0ZJD9_CUSEU</name>
<evidence type="ECO:0000313" key="7">
    <source>
        <dbReference type="EMBL" id="CAH9100948.1"/>
    </source>
</evidence>
<dbReference type="InterPro" id="IPR036412">
    <property type="entry name" value="HAD-like_sf"/>
</dbReference>
<dbReference type="InterPro" id="IPR010028">
    <property type="entry name" value="Acid_phosphatase_pln"/>
</dbReference>
<evidence type="ECO:0000256" key="3">
    <source>
        <dbReference type="ARBA" id="ARBA00022761"/>
    </source>
</evidence>
<dbReference type="InterPro" id="IPR023214">
    <property type="entry name" value="HAD_sf"/>
</dbReference>
<dbReference type="InterPro" id="IPR005519">
    <property type="entry name" value="Acid_phosphat_B-like"/>
</dbReference>
<dbReference type="CDD" id="cd07535">
    <property type="entry name" value="HAD_VSP"/>
    <property type="match status" value="1"/>
</dbReference>
<dbReference type="PANTHER" id="PTHR31284:SF19">
    <property type="entry name" value="VEGETATIVE STORAGE PROTEIN 1-RELATED"/>
    <property type="match status" value="1"/>
</dbReference>
<dbReference type="AlphaFoldDB" id="A0A9P0ZJD9"/>
<dbReference type="SUPFAM" id="SSF56784">
    <property type="entry name" value="HAD-like"/>
    <property type="match status" value="1"/>
</dbReference>
<evidence type="ECO:0000256" key="6">
    <source>
        <dbReference type="SAM" id="SignalP"/>
    </source>
</evidence>
<comment type="caution">
    <text evidence="7">The sequence shown here is derived from an EMBL/GenBank/DDBJ whole genome shotgun (WGS) entry which is preliminary data.</text>
</comment>
<evidence type="ECO:0000256" key="4">
    <source>
        <dbReference type="ARBA" id="ARBA00023180"/>
    </source>
</evidence>
<keyword evidence="2 6" id="KW-0732">Signal</keyword>
<accession>A0A9P0ZJD9</accession>
<evidence type="ECO:0000256" key="1">
    <source>
        <dbReference type="ARBA" id="ARBA00002410"/>
    </source>
</evidence>
<feature type="chain" id="PRO_5040511487" evidence="6">
    <location>
        <begin position="32"/>
        <end position="266"/>
    </location>
</feature>
<dbReference type="OrthoDB" id="59415at2759"/>
<dbReference type="GO" id="GO:0003993">
    <property type="term" value="F:acid phosphatase activity"/>
    <property type="evidence" value="ECO:0007669"/>
    <property type="project" value="InterPro"/>
</dbReference>
<dbReference type="GO" id="GO:0045735">
    <property type="term" value="F:nutrient reservoir activity"/>
    <property type="evidence" value="ECO:0007669"/>
    <property type="project" value="UniProtKB-KW"/>
</dbReference>
<dbReference type="InterPro" id="IPR014403">
    <property type="entry name" value="APS1/VSP"/>
</dbReference>
<dbReference type="PANTHER" id="PTHR31284">
    <property type="entry name" value="ACID PHOSPHATASE-LIKE PROTEIN"/>
    <property type="match status" value="1"/>
</dbReference>
<dbReference type="Gene3D" id="3.40.50.1000">
    <property type="entry name" value="HAD superfamily/HAD-like"/>
    <property type="match status" value="1"/>
</dbReference>
<dbReference type="Pfam" id="PF03767">
    <property type="entry name" value="Acid_phosphat_B"/>
    <property type="match status" value="1"/>
</dbReference>
<dbReference type="NCBIfam" id="TIGR01675">
    <property type="entry name" value="plant-AP"/>
    <property type="match status" value="1"/>
</dbReference>
<proteinExistence type="inferred from homology"/>
<feature type="signal peptide" evidence="6">
    <location>
        <begin position="1"/>
        <end position="31"/>
    </location>
</feature>
<evidence type="ECO:0000313" key="8">
    <source>
        <dbReference type="Proteomes" id="UP001152484"/>
    </source>
</evidence>
<keyword evidence="8" id="KW-1185">Reference proteome</keyword>
<dbReference type="PIRSF" id="PIRSF002674">
    <property type="entry name" value="VSP"/>
    <property type="match status" value="1"/>
</dbReference>
<dbReference type="EMBL" id="CAMAPE010000038">
    <property type="protein sequence ID" value="CAH9100948.1"/>
    <property type="molecule type" value="Genomic_DNA"/>
</dbReference>
<organism evidence="7 8">
    <name type="scientific">Cuscuta europaea</name>
    <name type="common">European dodder</name>
    <dbReference type="NCBI Taxonomy" id="41803"/>
    <lineage>
        <taxon>Eukaryota</taxon>
        <taxon>Viridiplantae</taxon>
        <taxon>Streptophyta</taxon>
        <taxon>Embryophyta</taxon>
        <taxon>Tracheophyta</taxon>
        <taxon>Spermatophyta</taxon>
        <taxon>Magnoliopsida</taxon>
        <taxon>eudicotyledons</taxon>
        <taxon>Gunneridae</taxon>
        <taxon>Pentapetalae</taxon>
        <taxon>asterids</taxon>
        <taxon>lamiids</taxon>
        <taxon>Solanales</taxon>
        <taxon>Convolvulaceae</taxon>
        <taxon>Cuscuteae</taxon>
        <taxon>Cuscuta</taxon>
        <taxon>Cuscuta subgen. Cuscuta</taxon>
    </lineage>
</organism>
<comment type="similarity">
    <text evidence="5">Belongs to the APS1/VSP family.</text>
</comment>
<evidence type="ECO:0000256" key="2">
    <source>
        <dbReference type="ARBA" id="ARBA00022729"/>
    </source>
</evidence>
<evidence type="ECO:0000256" key="5">
    <source>
        <dbReference type="PIRNR" id="PIRNR002674"/>
    </source>
</evidence>
<sequence length="266" mass="29923">MIPSYNMRRCSLPPLAALLFLLATYAKSSHAHSSANQFHRLRPLAASGRLNCHSWRLGVETNNIRDWSMVPLQCEDYVGHYMLGHQYRDDCISVTVAAIQYAKTVAVKAVGGKDIWVFDIDETTLSNLPYYARSDVAFGATKYNSSKFDAWIREGKAPGVPGMVRLYRTLTAMGIKAVFLSGTKEEFRKVRVTNLKNAGYTKWEMLILKGANETGTSEEYKSKQRTELVKKGYRIIGNIGDQWSDLVGDNGGLRTFKLPDPMYYIA</sequence>
<keyword evidence="4" id="KW-0325">Glycoprotein</keyword>